<dbReference type="EC" id="2.4.99.28" evidence="17"/>
<evidence type="ECO:0000313" key="23">
    <source>
        <dbReference type="EMBL" id="SPF33502.1"/>
    </source>
</evidence>
<evidence type="ECO:0000256" key="14">
    <source>
        <dbReference type="ARBA" id="ARBA00023136"/>
    </source>
</evidence>
<proteinExistence type="inferred from homology"/>
<evidence type="ECO:0000256" key="2">
    <source>
        <dbReference type="ARBA" id="ARBA00004752"/>
    </source>
</evidence>
<dbReference type="Gene3D" id="1.10.3810.10">
    <property type="entry name" value="Biosynthetic peptidoglycan transglycosylase-like"/>
    <property type="match status" value="1"/>
</dbReference>
<gene>
    <name evidence="23" type="ORF">SBA1_1190024</name>
</gene>
<evidence type="ECO:0000256" key="20">
    <source>
        <dbReference type="SAM" id="Phobius"/>
    </source>
</evidence>
<dbReference type="InterPro" id="IPR023346">
    <property type="entry name" value="Lysozyme-like_dom_sf"/>
</dbReference>
<evidence type="ECO:0000256" key="10">
    <source>
        <dbReference type="ARBA" id="ARBA00022801"/>
    </source>
</evidence>
<dbReference type="GO" id="GO:0030288">
    <property type="term" value="C:outer membrane-bounded periplasmic space"/>
    <property type="evidence" value="ECO:0007669"/>
    <property type="project" value="TreeGrafter"/>
</dbReference>
<evidence type="ECO:0000256" key="12">
    <source>
        <dbReference type="ARBA" id="ARBA00022984"/>
    </source>
</evidence>
<keyword evidence="10" id="KW-0378">Hydrolase</keyword>
<evidence type="ECO:0000256" key="9">
    <source>
        <dbReference type="ARBA" id="ARBA00022692"/>
    </source>
</evidence>
<evidence type="ECO:0000256" key="17">
    <source>
        <dbReference type="ARBA" id="ARBA00044770"/>
    </source>
</evidence>
<dbReference type="GO" id="GO:0006508">
    <property type="term" value="P:proteolysis"/>
    <property type="evidence" value="ECO:0007669"/>
    <property type="project" value="UniProtKB-KW"/>
</dbReference>
<evidence type="ECO:0000256" key="3">
    <source>
        <dbReference type="ARBA" id="ARBA00007090"/>
    </source>
</evidence>
<evidence type="ECO:0000256" key="16">
    <source>
        <dbReference type="ARBA" id="ARBA00023316"/>
    </source>
</evidence>
<dbReference type="InterPro" id="IPR001264">
    <property type="entry name" value="Glyco_trans_51"/>
</dbReference>
<feature type="region of interest" description="Disordered" evidence="19">
    <location>
        <begin position="798"/>
        <end position="859"/>
    </location>
</feature>
<keyword evidence="8 23" id="KW-0808">Transferase</keyword>
<dbReference type="SUPFAM" id="SSF53955">
    <property type="entry name" value="Lysozyme-like"/>
    <property type="match status" value="1"/>
</dbReference>
<name>A0A2U3K1F6_9BACT</name>
<keyword evidence="13 20" id="KW-1133">Transmembrane helix</keyword>
<dbReference type="InterPro" id="IPR012338">
    <property type="entry name" value="Beta-lactam/transpept-like"/>
</dbReference>
<evidence type="ECO:0000256" key="18">
    <source>
        <dbReference type="ARBA" id="ARBA00049902"/>
    </source>
</evidence>
<comment type="catalytic activity">
    <reaction evidence="18">
        <text>[GlcNAc-(1-&gt;4)-Mur2Ac(oyl-L-Ala-gamma-D-Glu-L-Lys-D-Ala-D-Ala)](n)-di-trans,octa-cis-undecaprenyl diphosphate + beta-D-GlcNAc-(1-&gt;4)-Mur2Ac(oyl-L-Ala-gamma-D-Glu-L-Lys-D-Ala-D-Ala)-di-trans,octa-cis-undecaprenyl diphosphate = [GlcNAc-(1-&gt;4)-Mur2Ac(oyl-L-Ala-gamma-D-Glu-L-Lys-D-Ala-D-Ala)](n+1)-di-trans,octa-cis-undecaprenyl diphosphate + di-trans,octa-cis-undecaprenyl diphosphate + H(+)</text>
        <dbReference type="Rhea" id="RHEA:23708"/>
        <dbReference type="Rhea" id="RHEA-COMP:9602"/>
        <dbReference type="Rhea" id="RHEA-COMP:9603"/>
        <dbReference type="ChEBI" id="CHEBI:15378"/>
        <dbReference type="ChEBI" id="CHEBI:58405"/>
        <dbReference type="ChEBI" id="CHEBI:60033"/>
        <dbReference type="ChEBI" id="CHEBI:78435"/>
        <dbReference type="EC" id="2.4.99.28"/>
    </reaction>
</comment>
<reference evidence="24" key="1">
    <citation type="submission" date="2018-02" db="EMBL/GenBank/DDBJ databases">
        <authorList>
            <person name="Hausmann B."/>
        </authorList>
    </citation>
    <scope>NUCLEOTIDE SEQUENCE [LARGE SCALE GENOMIC DNA]</scope>
    <source>
        <strain evidence="24">Peat soil MAG SbA1</strain>
    </source>
</reference>
<evidence type="ECO:0000256" key="6">
    <source>
        <dbReference type="ARBA" id="ARBA00022670"/>
    </source>
</evidence>
<feature type="domain" description="Glycosyl transferase family 51" evidence="22">
    <location>
        <begin position="166"/>
        <end position="339"/>
    </location>
</feature>
<evidence type="ECO:0000256" key="5">
    <source>
        <dbReference type="ARBA" id="ARBA00022645"/>
    </source>
</evidence>
<keyword evidence="14 20" id="KW-0472">Membrane</keyword>
<evidence type="ECO:0000256" key="13">
    <source>
        <dbReference type="ARBA" id="ARBA00022989"/>
    </source>
</evidence>
<dbReference type="GO" id="GO:0009252">
    <property type="term" value="P:peptidoglycan biosynthetic process"/>
    <property type="evidence" value="ECO:0007669"/>
    <property type="project" value="UniProtKB-KW"/>
</dbReference>
<dbReference type="PANTHER" id="PTHR32282:SF27">
    <property type="entry name" value="PENICILLIN-BINDING PROTEIN 1A"/>
    <property type="match status" value="1"/>
</dbReference>
<evidence type="ECO:0000256" key="8">
    <source>
        <dbReference type="ARBA" id="ARBA00022679"/>
    </source>
</evidence>
<evidence type="ECO:0000259" key="22">
    <source>
        <dbReference type="Pfam" id="PF00912"/>
    </source>
</evidence>
<comment type="similarity">
    <text evidence="4">In the N-terminal section; belongs to the glycosyltransferase 51 family.</text>
</comment>
<sequence length="859" mass="94400">MAIKVKIPRRSKKAQSGKKPASRDPVIRIALATFVVLGVIISAWFSYYYIKYDRIIEQRFKGPVFSSSAKIYAVPHLVKLDEKIEPREIAAQLQRAGYSENGNSPIGSYRLLNDGIEVRPGPQSYHSPEPATIRIQDGSVLSITGKSGELSAYELEPQMITALFDVEQRSKREVVKYDQIPKIMVDAVLAIEDRRFFQHSGVNFLRMAEAAWIDFMHERHEQGGSTLTMQLSRGFFLTPQKTIKRKLTEMLIAEELEQKFSKQEIFEFYANWVDLGQRGSFTISGLAEASHAYFNRNLKDITLPEAALLAGIIQRPSYLSPYRHPERASERRNLVLESMVETHAITRAEADKAKATPLKLAPPNVEASDAPYFVDLVRDTLTSKFNERELNEQSYRIYTTLDPDLQRAAAQAVESGIKLVDDQITKRRTKRIKVGKNKFETQVEPGPQAQVALVVMDPHTGEVLALVGGRNYAFSQLNHAVAKRPTGSIFKPFVYAAAINTAVSGGTPVFTPASMVTDQPTTFAYGDQIYEPRNYKEEYHGDVTARYALAMSLNNATVKLAEEVGYDKVADLAKTAGIVSVKPTPAMALGAYDATPLDMAGAYTVFANSGVRISPLLVNSVRNAAGDVVMDWKQDKREVLDPRVAYVMTNMMEGVFNFGTAYTVRTLGFTAPAAGKTGTSHDGWFAGYTSNLLCIVWVGFDDYSDIRLSGAQTAAPIWAEFMKKAVTLWPYSDAHSFTQPTGVVDVQLDKATNLLATPSCPDTYTSAFIVGTEPTNTCEQGTGVRGFFSRMFGLGGDKIAPPSAPDAKQPGGVAATGDAPAEEAKKKKGFFGRVAGIFKDDKSSNTASPPPADNGNSPR</sequence>
<keyword evidence="15" id="KW-0511">Multifunctional enzyme</keyword>
<dbReference type="EMBL" id="OMOD01000023">
    <property type="protein sequence ID" value="SPF33502.1"/>
    <property type="molecule type" value="Genomic_DNA"/>
</dbReference>
<dbReference type="GO" id="GO:0008955">
    <property type="term" value="F:peptidoglycan glycosyltransferase activity"/>
    <property type="evidence" value="ECO:0007669"/>
    <property type="project" value="UniProtKB-EC"/>
</dbReference>
<evidence type="ECO:0000259" key="21">
    <source>
        <dbReference type="Pfam" id="PF00905"/>
    </source>
</evidence>
<keyword evidence="5" id="KW-0121">Carboxypeptidase</keyword>
<protein>
    <recommendedName>
        <fullName evidence="17">peptidoglycan glycosyltransferase</fullName>
        <ecNumber evidence="17">2.4.99.28</ecNumber>
    </recommendedName>
</protein>
<dbReference type="Pfam" id="PF00912">
    <property type="entry name" value="Transgly"/>
    <property type="match status" value="1"/>
</dbReference>
<dbReference type="PANTHER" id="PTHR32282">
    <property type="entry name" value="BINDING PROTEIN TRANSPEPTIDASE, PUTATIVE-RELATED"/>
    <property type="match status" value="1"/>
</dbReference>
<dbReference type="Gene3D" id="3.40.710.10">
    <property type="entry name" value="DD-peptidase/beta-lactamase superfamily"/>
    <property type="match status" value="1"/>
</dbReference>
<dbReference type="InterPro" id="IPR036950">
    <property type="entry name" value="PBP_transglycosylase"/>
</dbReference>
<comment type="subcellular location">
    <subcellularLocation>
        <location evidence="1">Membrane</location>
    </subcellularLocation>
</comment>
<evidence type="ECO:0000256" key="19">
    <source>
        <dbReference type="SAM" id="MobiDB-lite"/>
    </source>
</evidence>
<dbReference type="GO" id="GO:0016020">
    <property type="term" value="C:membrane"/>
    <property type="evidence" value="ECO:0007669"/>
    <property type="project" value="UniProtKB-SubCell"/>
</dbReference>
<evidence type="ECO:0000256" key="4">
    <source>
        <dbReference type="ARBA" id="ARBA00007739"/>
    </source>
</evidence>
<dbReference type="GO" id="GO:0008360">
    <property type="term" value="P:regulation of cell shape"/>
    <property type="evidence" value="ECO:0007669"/>
    <property type="project" value="UniProtKB-KW"/>
</dbReference>
<feature type="domain" description="Penicillin-binding protein transpeptidase" evidence="21">
    <location>
        <begin position="452"/>
        <end position="689"/>
    </location>
</feature>
<keyword evidence="7 23" id="KW-0328">Glycosyltransferase</keyword>
<dbReference type="InterPro" id="IPR050396">
    <property type="entry name" value="Glycosyltr_51/Transpeptidase"/>
</dbReference>
<keyword evidence="12" id="KW-0573">Peptidoglycan synthesis</keyword>
<comment type="pathway">
    <text evidence="2">Cell wall biogenesis; peptidoglycan biosynthesis.</text>
</comment>
<accession>A0A2U3K1F6</accession>
<evidence type="ECO:0000313" key="24">
    <source>
        <dbReference type="Proteomes" id="UP000238701"/>
    </source>
</evidence>
<evidence type="ECO:0000256" key="1">
    <source>
        <dbReference type="ARBA" id="ARBA00004370"/>
    </source>
</evidence>
<dbReference type="Pfam" id="PF00905">
    <property type="entry name" value="Transpeptidase"/>
    <property type="match status" value="1"/>
</dbReference>
<comment type="similarity">
    <text evidence="3">In the C-terminal section; belongs to the transpeptidase family.</text>
</comment>
<dbReference type="InterPro" id="IPR001460">
    <property type="entry name" value="PCN-bd_Tpept"/>
</dbReference>
<dbReference type="GO" id="GO:0004180">
    <property type="term" value="F:carboxypeptidase activity"/>
    <property type="evidence" value="ECO:0007669"/>
    <property type="project" value="UniProtKB-KW"/>
</dbReference>
<dbReference type="GO" id="GO:0071555">
    <property type="term" value="P:cell wall organization"/>
    <property type="evidence" value="ECO:0007669"/>
    <property type="project" value="UniProtKB-KW"/>
</dbReference>
<dbReference type="SUPFAM" id="SSF56601">
    <property type="entry name" value="beta-lactamase/transpeptidase-like"/>
    <property type="match status" value="1"/>
</dbReference>
<evidence type="ECO:0000256" key="15">
    <source>
        <dbReference type="ARBA" id="ARBA00023268"/>
    </source>
</evidence>
<organism evidence="23 24">
    <name type="scientific">Candidatus Sulfotelmatobacter kueseliae</name>
    <dbReference type="NCBI Taxonomy" id="2042962"/>
    <lineage>
        <taxon>Bacteria</taxon>
        <taxon>Pseudomonadati</taxon>
        <taxon>Acidobacteriota</taxon>
        <taxon>Terriglobia</taxon>
        <taxon>Terriglobales</taxon>
        <taxon>Candidatus Korobacteraceae</taxon>
        <taxon>Candidatus Sulfotelmatobacter</taxon>
    </lineage>
</organism>
<feature type="transmembrane region" description="Helical" evidence="20">
    <location>
        <begin position="26"/>
        <end position="50"/>
    </location>
</feature>
<dbReference type="AlphaFoldDB" id="A0A2U3K1F6"/>
<dbReference type="NCBIfam" id="TIGR02074">
    <property type="entry name" value="PBP_1a_fam"/>
    <property type="match status" value="1"/>
</dbReference>
<evidence type="ECO:0000256" key="7">
    <source>
        <dbReference type="ARBA" id="ARBA00022676"/>
    </source>
</evidence>
<keyword evidence="16" id="KW-0961">Cell wall biogenesis/degradation</keyword>
<dbReference type="GO" id="GO:0008658">
    <property type="term" value="F:penicillin binding"/>
    <property type="evidence" value="ECO:0007669"/>
    <property type="project" value="InterPro"/>
</dbReference>
<dbReference type="Proteomes" id="UP000238701">
    <property type="component" value="Unassembled WGS sequence"/>
</dbReference>
<evidence type="ECO:0000256" key="11">
    <source>
        <dbReference type="ARBA" id="ARBA00022960"/>
    </source>
</evidence>
<keyword evidence="6" id="KW-0645">Protease</keyword>
<keyword evidence="9 20" id="KW-0812">Transmembrane</keyword>
<keyword evidence="11" id="KW-0133">Cell shape</keyword>